<dbReference type="EMBL" id="BDGG01000011">
    <property type="protein sequence ID" value="GAV04897.1"/>
    <property type="molecule type" value="Genomic_DNA"/>
</dbReference>
<dbReference type="AlphaFoldDB" id="A0A1D1VTP8"/>
<organism evidence="1 2">
    <name type="scientific">Ramazzottius varieornatus</name>
    <name type="common">Water bear</name>
    <name type="synonym">Tardigrade</name>
    <dbReference type="NCBI Taxonomy" id="947166"/>
    <lineage>
        <taxon>Eukaryota</taxon>
        <taxon>Metazoa</taxon>
        <taxon>Ecdysozoa</taxon>
        <taxon>Tardigrada</taxon>
        <taxon>Eutardigrada</taxon>
        <taxon>Parachela</taxon>
        <taxon>Hypsibioidea</taxon>
        <taxon>Ramazzottiidae</taxon>
        <taxon>Ramazzottius</taxon>
    </lineage>
</organism>
<keyword evidence="2" id="KW-1185">Reference proteome</keyword>
<sequence>MAQCFVRAKQQTTATTTLVLENLQTAQALCRTLSQLVLMIPPEDNRLIKTQRLPRLILTRMRDRVIQTQPFPIDVEVNCQLLFSVSLCFFRAICKFRLSLRLRREFL</sequence>
<name>A0A1D1VTP8_RAMVA</name>
<comment type="caution">
    <text evidence="1">The sequence shown here is derived from an EMBL/GenBank/DDBJ whole genome shotgun (WGS) entry which is preliminary data.</text>
</comment>
<evidence type="ECO:0000313" key="2">
    <source>
        <dbReference type="Proteomes" id="UP000186922"/>
    </source>
</evidence>
<accession>A0A1D1VTP8</accession>
<protein>
    <submittedName>
        <fullName evidence="1">Uncharacterized protein</fullName>
    </submittedName>
</protein>
<reference evidence="1 2" key="1">
    <citation type="journal article" date="2016" name="Nat. Commun.">
        <title>Extremotolerant tardigrade genome and improved radiotolerance of human cultured cells by tardigrade-unique protein.</title>
        <authorList>
            <person name="Hashimoto T."/>
            <person name="Horikawa D.D."/>
            <person name="Saito Y."/>
            <person name="Kuwahara H."/>
            <person name="Kozuka-Hata H."/>
            <person name="Shin-I T."/>
            <person name="Minakuchi Y."/>
            <person name="Ohishi K."/>
            <person name="Motoyama A."/>
            <person name="Aizu T."/>
            <person name="Enomoto A."/>
            <person name="Kondo K."/>
            <person name="Tanaka S."/>
            <person name="Hara Y."/>
            <person name="Koshikawa S."/>
            <person name="Sagara H."/>
            <person name="Miura T."/>
            <person name="Yokobori S."/>
            <person name="Miyagawa K."/>
            <person name="Suzuki Y."/>
            <person name="Kubo T."/>
            <person name="Oyama M."/>
            <person name="Kohara Y."/>
            <person name="Fujiyama A."/>
            <person name="Arakawa K."/>
            <person name="Katayama T."/>
            <person name="Toyoda A."/>
            <person name="Kunieda T."/>
        </authorList>
    </citation>
    <scope>NUCLEOTIDE SEQUENCE [LARGE SCALE GENOMIC DNA]</scope>
    <source>
        <strain evidence="1 2">YOKOZUNA-1</strain>
    </source>
</reference>
<proteinExistence type="predicted"/>
<evidence type="ECO:0000313" key="1">
    <source>
        <dbReference type="EMBL" id="GAV04897.1"/>
    </source>
</evidence>
<gene>
    <name evidence="1" type="primary">RvY_15103</name>
    <name evidence="1" type="synonym">RvY_15103.1</name>
    <name evidence="1" type="ORF">RvY_15103-1</name>
</gene>
<dbReference type="Proteomes" id="UP000186922">
    <property type="component" value="Unassembled WGS sequence"/>
</dbReference>